<organism evidence="2 3">
    <name type="scientific">Ruicaihuangia caeni</name>
    <dbReference type="NCBI Taxonomy" id="3042517"/>
    <lineage>
        <taxon>Bacteria</taxon>
        <taxon>Bacillati</taxon>
        <taxon>Actinomycetota</taxon>
        <taxon>Actinomycetes</taxon>
        <taxon>Micrococcales</taxon>
        <taxon>Microbacteriaceae</taxon>
        <taxon>Ruicaihuangia</taxon>
    </lineage>
</organism>
<evidence type="ECO:0000313" key="3">
    <source>
        <dbReference type="Proteomes" id="UP001321506"/>
    </source>
</evidence>
<evidence type="ECO:0000313" key="2">
    <source>
        <dbReference type="EMBL" id="MDI2098159.1"/>
    </source>
</evidence>
<name>A0AAW6T3Y6_9MICO</name>
<reference evidence="2 3" key="1">
    <citation type="submission" date="2023-04" db="EMBL/GenBank/DDBJ databases">
        <title>Klugiella caeni sp. nov. isolated from the sludge of biochemical tank.</title>
        <authorList>
            <person name="Geng K."/>
        </authorList>
    </citation>
    <scope>NUCLEOTIDE SEQUENCE [LARGE SCALE GENOMIC DNA]</scope>
    <source>
        <strain evidence="2 3">YN-L-19</strain>
    </source>
</reference>
<dbReference type="PANTHER" id="PTHR43798">
    <property type="entry name" value="MONOACYLGLYCEROL LIPASE"/>
    <property type="match status" value="1"/>
</dbReference>
<comment type="caution">
    <text evidence="2">The sequence shown here is derived from an EMBL/GenBank/DDBJ whole genome shotgun (WGS) entry which is preliminary data.</text>
</comment>
<protein>
    <submittedName>
        <fullName evidence="2">Alpha/beta hydrolase</fullName>
    </submittedName>
</protein>
<keyword evidence="3" id="KW-1185">Reference proteome</keyword>
<dbReference type="Gene3D" id="3.40.50.1820">
    <property type="entry name" value="alpha/beta hydrolase"/>
    <property type="match status" value="1"/>
</dbReference>
<sequence length="312" mass="33431">MSVPSPYAAALATLPVLRGEAMVRGARTAYWQYGDEDAAISVVFVHGFRGDHHGLEPIVAGLAPSIRAGRLRVVIPDLPGFGESQPFQDGRHDIAGYAAWLRAFVAEAGAGGSPVLGHSFGSIVVAAAAADGLGASRLMLVNPIAAPALEGPNGVLTRLAVLYYRVAAALPERLGFALLRNRLIVRVMSIAMVTRRDPVLRRFVHNQHDRYFSAFGDRAVVLEAFKASVSHDVREFADKIAAPTLLIAADRDQITPLPKQHTLARLFAEPRLAVVHGVGHLIHYEAPQLAAGEIASFLGLESHTEPERMAEG</sequence>
<proteinExistence type="predicted"/>
<dbReference type="PRINTS" id="PR00111">
    <property type="entry name" value="ABHYDROLASE"/>
</dbReference>
<dbReference type="EMBL" id="JASATX010000001">
    <property type="protein sequence ID" value="MDI2098159.1"/>
    <property type="molecule type" value="Genomic_DNA"/>
</dbReference>
<dbReference type="RefSeq" id="WP_281487916.1">
    <property type="nucleotide sequence ID" value="NZ_JASATX010000001.1"/>
</dbReference>
<dbReference type="InterPro" id="IPR029058">
    <property type="entry name" value="AB_hydrolase_fold"/>
</dbReference>
<dbReference type="GO" id="GO:0016787">
    <property type="term" value="F:hydrolase activity"/>
    <property type="evidence" value="ECO:0007669"/>
    <property type="project" value="UniProtKB-KW"/>
</dbReference>
<dbReference type="SUPFAM" id="SSF53474">
    <property type="entry name" value="alpha/beta-Hydrolases"/>
    <property type="match status" value="1"/>
</dbReference>
<dbReference type="PANTHER" id="PTHR43798:SF33">
    <property type="entry name" value="HYDROLASE, PUTATIVE (AFU_ORTHOLOGUE AFUA_2G14860)-RELATED"/>
    <property type="match status" value="1"/>
</dbReference>
<dbReference type="Proteomes" id="UP001321506">
    <property type="component" value="Unassembled WGS sequence"/>
</dbReference>
<evidence type="ECO:0000259" key="1">
    <source>
        <dbReference type="Pfam" id="PF12697"/>
    </source>
</evidence>
<dbReference type="AlphaFoldDB" id="A0AAW6T3Y6"/>
<dbReference type="InterPro" id="IPR000639">
    <property type="entry name" value="Epox_hydrolase-like"/>
</dbReference>
<dbReference type="InterPro" id="IPR000073">
    <property type="entry name" value="AB_hydrolase_1"/>
</dbReference>
<dbReference type="Pfam" id="PF12697">
    <property type="entry name" value="Abhydrolase_6"/>
    <property type="match status" value="1"/>
</dbReference>
<accession>A0AAW6T3Y6</accession>
<dbReference type="PRINTS" id="PR00412">
    <property type="entry name" value="EPOXHYDRLASE"/>
</dbReference>
<dbReference type="GO" id="GO:0016020">
    <property type="term" value="C:membrane"/>
    <property type="evidence" value="ECO:0007669"/>
    <property type="project" value="TreeGrafter"/>
</dbReference>
<gene>
    <name evidence="2" type="ORF">QF206_04160</name>
</gene>
<keyword evidence="2" id="KW-0378">Hydrolase</keyword>
<feature type="domain" description="AB hydrolase-1" evidence="1">
    <location>
        <begin position="42"/>
        <end position="289"/>
    </location>
</feature>
<dbReference type="InterPro" id="IPR050266">
    <property type="entry name" value="AB_hydrolase_sf"/>
</dbReference>